<evidence type="ECO:0000256" key="2">
    <source>
        <dbReference type="ARBA" id="ARBA00022649"/>
    </source>
</evidence>
<comment type="cofactor">
    <cofactor evidence="1">
        <name>Mg(2+)</name>
        <dbReference type="ChEBI" id="CHEBI:18420"/>
    </cofactor>
</comment>
<evidence type="ECO:0000313" key="10">
    <source>
        <dbReference type="EMBL" id="ALV07229.1"/>
    </source>
</evidence>
<keyword evidence="5" id="KW-0378">Hydrolase</keyword>
<dbReference type="InterPro" id="IPR002716">
    <property type="entry name" value="PIN_dom"/>
</dbReference>
<evidence type="ECO:0000313" key="11">
    <source>
        <dbReference type="Proteomes" id="UP000060699"/>
    </source>
</evidence>
<dbReference type="STRING" id="76731.RD2015_2764"/>
<dbReference type="PATRIC" id="fig|76731.3.peg.2828"/>
<dbReference type="KEGG" id="rdp:RD2015_2764"/>
<dbReference type="GO" id="GO:0004518">
    <property type="term" value="F:nuclease activity"/>
    <property type="evidence" value="ECO:0007669"/>
    <property type="project" value="UniProtKB-KW"/>
</dbReference>
<dbReference type="Proteomes" id="UP000060699">
    <property type="component" value="Chromosome"/>
</dbReference>
<keyword evidence="11" id="KW-1185">Reference proteome</keyword>
<dbReference type="PANTHER" id="PTHR33653:SF1">
    <property type="entry name" value="RIBONUCLEASE VAPC2"/>
    <property type="match status" value="1"/>
</dbReference>
<keyword evidence="10" id="KW-0238">DNA-binding</keyword>
<evidence type="ECO:0000256" key="6">
    <source>
        <dbReference type="ARBA" id="ARBA00022842"/>
    </source>
</evidence>
<dbReference type="SUPFAM" id="SSF88723">
    <property type="entry name" value="PIN domain-like"/>
    <property type="match status" value="1"/>
</dbReference>
<evidence type="ECO:0000256" key="4">
    <source>
        <dbReference type="ARBA" id="ARBA00022723"/>
    </source>
</evidence>
<dbReference type="OrthoDB" id="9800524at2"/>
<feature type="domain" description="PIN" evidence="9">
    <location>
        <begin position="2"/>
        <end position="152"/>
    </location>
</feature>
<dbReference type="AlphaFoldDB" id="A0A0U3MES4"/>
<evidence type="ECO:0000259" key="9">
    <source>
        <dbReference type="Pfam" id="PF01850"/>
    </source>
</evidence>
<dbReference type="Gene3D" id="3.40.50.1010">
    <property type="entry name" value="5'-nuclease"/>
    <property type="match status" value="1"/>
</dbReference>
<evidence type="ECO:0000256" key="1">
    <source>
        <dbReference type="ARBA" id="ARBA00001946"/>
    </source>
</evidence>
<proteinExistence type="inferred from homology"/>
<organism evidence="10 11">
    <name type="scientific">Roseateles depolymerans</name>
    <dbReference type="NCBI Taxonomy" id="76731"/>
    <lineage>
        <taxon>Bacteria</taxon>
        <taxon>Pseudomonadati</taxon>
        <taxon>Pseudomonadota</taxon>
        <taxon>Betaproteobacteria</taxon>
        <taxon>Burkholderiales</taxon>
        <taxon>Sphaerotilaceae</taxon>
        <taxon>Roseateles</taxon>
    </lineage>
</organism>
<dbReference type="InterPro" id="IPR029060">
    <property type="entry name" value="PIN-like_dom_sf"/>
</dbReference>
<name>A0A0U3MES4_9BURK</name>
<accession>A0A0U3MES4</accession>
<dbReference type="GO" id="GO:0046872">
    <property type="term" value="F:metal ion binding"/>
    <property type="evidence" value="ECO:0007669"/>
    <property type="project" value="UniProtKB-KW"/>
</dbReference>
<dbReference type="EMBL" id="CP013729">
    <property type="protein sequence ID" value="ALV07229.1"/>
    <property type="molecule type" value="Genomic_DNA"/>
</dbReference>
<protein>
    <submittedName>
        <fullName evidence="10">DNA-binding protein</fullName>
    </submittedName>
</protein>
<keyword evidence="2" id="KW-1277">Toxin-antitoxin system</keyword>
<keyword evidence="6" id="KW-0460">Magnesium</keyword>
<gene>
    <name evidence="10" type="ORF">RD2015_2764</name>
</gene>
<evidence type="ECO:0000256" key="5">
    <source>
        <dbReference type="ARBA" id="ARBA00022801"/>
    </source>
</evidence>
<reference evidence="10 11" key="1">
    <citation type="submission" date="2015-12" db="EMBL/GenBank/DDBJ databases">
        <title>Complete genome of Roseateles depolymerans KCTC 42856.</title>
        <authorList>
            <person name="Kim K.M."/>
        </authorList>
    </citation>
    <scope>NUCLEOTIDE SEQUENCE [LARGE SCALE GENOMIC DNA]</scope>
    <source>
        <strain evidence="10 11">KCTC 42856</strain>
    </source>
</reference>
<dbReference type="Pfam" id="PF01850">
    <property type="entry name" value="PIN"/>
    <property type="match status" value="1"/>
</dbReference>
<keyword evidence="3" id="KW-0540">Nuclease</keyword>
<dbReference type="CDD" id="cd09854">
    <property type="entry name" value="PIN_VapC-like"/>
    <property type="match status" value="1"/>
</dbReference>
<comment type="similarity">
    <text evidence="7">Belongs to the PINc/VapC protein family.</text>
</comment>
<evidence type="ECO:0000256" key="8">
    <source>
        <dbReference type="SAM" id="MobiDB-lite"/>
    </source>
</evidence>
<keyword evidence="4" id="KW-0479">Metal-binding</keyword>
<dbReference type="InterPro" id="IPR050556">
    <property type="entry name" value="Type_II_TA_system_RNase"/>
</dbReference>
<dbReference type="GO" id="GO:0016787">
    <property type="term" value="F:hydrolase activity"/>
    <property type="evidence" value="ECO:0007669"/>
    <property type="project" value="UniProtKB-KW"/>
</dbReference>
<sequence>MIAVDSSVLIDLLGDAPGADAAEAALRLALSTGPVVLCDVVLSEVTAGLGHGSDVMDALEEMGLSFSPIDQRAAIRAGEMQRKFKQRLLQTTAPAPAPKSASKAAARSSASTPAAPSTDLAPSTRALADFLVGAHAMLQCDGLITRDHGFFRDYFKGLKVIVPRAP</sequence>
<dbReference type="GO" id="GO:0003677">
    <property type="term" value="F:DNA binding"/>
    <property type="evidence" value="ECO:0007669"/>
    <property type="project" value="UniProtKB-KW"/>
</dbReference>
<evidence type="ECO:0000256" key="7">
    <source>
        <dbReference type="ARBA" id="ARBA00038093"/>
    </source>
</evidence>
<dbReference type="RefSeq" id="WP_058935383.1">
    <property type="nucleotide sequence ID" value="NZ_CP013729.1"/>
</dbReference>
<feature type="region of interest" description="Disordered" evidence="8">
    <location>
        <begin position="91"/>
        <end position="120"/>
    </location>
</feature>
<dbReference type="PANTHER" id="PTHR33653">
    <property type="entry name" value="RIBONUCLEASE VAPC2"/>
    <property type="match status" value="1"/>
</dbReference>
<evidence type="ECO:0000256" key="3">
    <source>
        <dbReference type="ARBA" id="ARBA00022722"/>
    </source>
</evidence>